<dbReference type="InterPro" id="IPR011010">
    <property type="entry name" value="DNA_brk_join_enz"/>
</dbReference>
<keyword evidence="4" id="KW-1185">Reference proteome</keyword>
<gene>
    <name evidence="3" type="ORF">ATL39_1588</name>
</gene>
<dbReference type="GO" id="GO:0006310">
    <property type="term" value="P:DNA recombination"/>
    <property type="evidence" value="ECO:0007669"/>
    <property type="project" value="UniProtKB-KW"/>
</dbReference>
<dbReference type="InterPro" id="IPR050090">
    <property type="entry name" value="Tyrosine_recombinase_XerCD"/>
</dbReference>
<dbReference type="SUPFAM" id="SSF56349">
    <property type="entry name" value="DNA breaking-rejoining enzymes"/>
    <property type="match status" value="1"/>
</dbReference>
<dbReference type="Proteomes" id="UP000285120">
    <property type="component" value="Unassembled WGS sequence"/>
</dbReference>
<sequence>MEFVKPIVSIETIEALKAALKKHSARDYLLFVFAINTGLRISEMLKIEVSDMMENGNTPMRFLSIGKEEIFINDSIHHALHYYFSASGTAGSQTYLFQSSRLEKPITRQQTYRILTQAAKEAGVEGTIGPHTLRKTFGYHAYHKGIAVSLIQKRFHHASPAETRKYIGVEKNEVIPKVDVNL</sequence>
<dbReference type="InterPro" id="IPR002104">
    <property type="entry name" value="Integrase_catalytic"/>
</dbReference>
<dbReference type="Pfam" id="PF00589">
    <property type="entry name" value="Phage_integrase"/>
    <property type="match status" value="1"/>
</dbReference>
<evidence type="ECO:0000313" key="3">
    <source>
        <dbReference type="EMBL" id="RKD73297.1"/>
    </source>
</evidence>
<accession>A0A419V460</accession>
<feature type="domain" description="Tyr recombinase" evidence="2">
    <location>
        <begin position="3"/>
        <end position="179"/>
    </location>
</feature>
<protein>
    <submittedName>
        <fullName evidence="3">Phage integrase family protein</fullName>
    </submittedName>
</protein>
<dbReference type="AlphaFoldDB" id="A0A419V460"/>
<evidence type="ECO:0000259" key="2">
    <source>
        <dbReference type="PROSITE" id="PS51898"/>
    </source>
</evidence>
<proteinExistence type="predicted"/>
<evidence type="ECO:0000313" key="4">
    <source>
        <dbReference type="Proteomes" id="UP000285120"/>
    </source>
</evidence>
<name>A0A419V460_9BACL</name>
<dbReference type="OrthoDB" id="9788852at2"/>
<keyword evidence="1" id="KW-0233">DNA recombination</keyword>
<dbReference type="PROSITE" id="PS51898">
    <property type="entry name" value="TYR_RECOMBINASE"/>
    <property type="match status" value="1"/>
</dbReference>
<dbReference type="PANTHER" id="PTHR30349">
    <property type="entry name" value="PHAGE INTEGRASE-RELATED"/>
    <property type="match status" value="1"/>
</dbReference>
<dbReference type="PANTHER" id="PTHR30349:SF82">
    <property type="entry name" value="INTEGRASE_RECOMBINASE YOEC-RELATED"/>
    <property type="match status" value="1"/>
</dbReference>
<dbReference type="GO" id="GO:0003677">
    <property type="term" value="F:DNA binding"/>
    <property type="evidence" value="ECO:0007669"/>
    <property type="project" value="InterPro"/>
</dbReference>
<dbReference type="GO" id="GO:0015074">
    <property type="term" value="P:DNA integration"/>
    <property type="evidence" value="ECO:0007669"/>
    <property type="project" value="InterPro"/>
</dbReference>
<organism evidence="3 4">
    <name type="scientific">Sinobaca qinghaiensis</name>
    <dbReference type="NCBI Taxonomy" id="342944"/>
    <lineage>
        <taxon>Bacteria</taxon>
        <taxon>Bacillati</taxon>
        <taxon>Bacillota</taxon>
        <taxon>Bacilli</taxon>
        <taxon>Bacillales</taxon>
        <taxon>Sporolactobacillaceae</taxon>
        <taxon>Sinobaca</taxon>
    </lineage>
</organism>
<reference evidence="3 4" key="1">
    <citation type="submission" date="2018-09" db="EMBL/GenBank/DDBJ databases">
        <title>Genomic Encyclopedia of Archaeal and Bacterial Type Strains, Phase II (KMG-II): from individual species to whole genera.</title>
        <authorList>
            <person name="Goeker M."/>
        </authorList>
    </citation>
    <scope>NUCLEOTIDE SEQUENCE [LARGE SCALE GENOMIC DNA]</scope>
    <source>
        <strain evidence="3 4">DSM 17008</strain>
    </source>
</reference>
<dbReference type="RefSeq" id="WP_120192775.1">
    <property type="nucleotide sequence ID" value="NZ_RAPK01000008.1"/>
</dbReference>
<dbReference type="Gene3D" id="1.10.443.10">
    <property type="entry name" value="Intergrase catalytic core"/>
    <property type="match status" value="1"/>
</dbReference>
<evidence type="ECO:0000256" key="1">
    <source>
        <dbReference type="ARBA" id="ARBA00023172"/>
    </source>
</evidence>
<dbReference type="InterPro" id="IPR013762">
    <property type="entry name" value="Integrase-like_cat_sf"/>
</dbReference>
<comment type="caution">
    <text evidence="3">The sequence shown here is derived from an EMBL/GenBank/DDBJ whole genome shotgun (WGS) entry which is preliminary data.</text>
</comment>
<dbReference type="EMBL" id="RAPK01000008">
    <property type="protein sequence ID" value="RKD73297.1"/>
    <property type="molecule type" value="Genomic_DNA"/>
</dbReference>